<protein>
    <submittedName>
        <fullName evidence="1">Uncharacterized protein</fullName>
    </submittedName>
</protein>
<sequence>MAHHNQPSTPLRKVYLASFAWNWCWAVIAGAVGLNALIKFNNDKHRFSAQVPPPTVVNININDVFASGMVATILSTIIAIIISNLFTLFLFFKSWRFLSRPAVLRGQAFTLLFLDIGLFAAMVPFSYFFATRSANVTAFLGQQELPPRLVQQAEALLGITTVYHKTGYLRLLAVFPWINFLFTLVTVTILFAAASKRAKNDGEAVRSEGATVEKASRG</sequence>
<dbReference type="Proteomes" id="UP000308600">
    <property type="component" value="Unassembled WGS sequence"/>
</dbReference>
<name>A0ACD3ALN9_9AGAR</name>
<reference evidence="1 2" key="1">
    <citation type="journal article" date="2019" name="Nat. Ecol. Evol.">
        <title>Megaphylogeny resolves global patterns of mushroom evolution.</title>
        <authorList>
            <person name="Varga T."/>
            <person name="Krizsan K."/>
            <person name="Foldi C."/>
            <person name="Dima B."/>
            <person name="Sanchez-Garcia M."/>
            <person name="Sanchez-Ramirez S."/>
            <person name="Szollosi G.J."/>
            <person name="Szarkandi J.G."/>
            <person name="Papp V."/>
            <person name="Albert L."/>
            <person name="Andreopoulos W."/>
            <person name="Angelini C."/>
            <person name="Antonin V."/>
            <person name="Barry K.W."/>
            <person name="Bougher N.L."/>
            <person name="Buchanan P."/>
            <person name="Buyck B."/>
            <person name="Bense V."/>
            <person name="Catcheside P."/>
            <person name="Chovatia M."/>
            <person name="Cooper J."/>
            <person name="Damon W."/>
            <person name="Desjardin D."/>
            <person name="Finy P."/>
            <person name="Geml J."/>
            <person name="Haridas S."/>
            <person name="Hughes K."/>
            <person name="Justo A."/>
            <person name="Karasinski D."/>
            <person name="Kautmanova I."/>
            <person name="Kiss B."/>
            <person name="Kocsube S."/>
            <person name="Kotiranta H."/>
            <person name="LaButti K.M."/>
            <person name="Lechner B.E."/>
            <person name="Liimatainen K."/>
            <person name="Lipzen A."/>
            <person name="Lukacs Z."/>
            <person name="Mihaltcheva S."/>
            <person name="Morgado L.N."/>
            <person name="Niskanen T."/>
            <person name="Noordeloos M.E."/>
            <person name="Ohm R.A."/>
            <person name="Ortiz-Santana B."/>
            <person name="Ovrebo C."/>
            <person name="Racz N."/>
            <person name="Riley R."/>
            <person name="Savchenko A."/>
            <person name="Shiryaev A."/>
            <person name="Soop K."/>
            <person name="Spirin V."/>
            <person name="Szebenyi C."/>
            <person name="Tomsovsky M."/>
            <person name="Tulloss R.E."/>
            <person name="Uehling J."/>
            <person name="Grigoriev I.V."/>
            <person name="Vagvolgyi C."/>
            <person name="Papp T."/>
            <person name="Martin F.M."/>
            <person name="Miettinen O."/>
            <person name="Hibbett D.S."/>
            <person name="Nagy L.G."/>
        </authorList>
    </citation>
    <scope>NUCLEOTIDE SEQUENCE [LARGE SCALE GENOMIC DNA]</scope>
    <source>
        <strain evidence="1 2">NL-1719</strain>
    </source>
</reference>
<accession>A0ACD3ALN9</accession>
<proteinExistence type="predicted"/>
<evidence type="ECO:0000313" key="2">
    <source>
        <dbReference type="Proteomes" id="UP000308600"/>
    </source>
</evidence>
<keyword evidence="2" id="KW-1185">Reference proteome</keyword>
<evidence type="ECO:0000313" key="1">
    <source>
        <dbReference type="EMBL" id="TFK66466.1"/>
    </source>
</evidence>
<gene>
    <name evidence="1" type="ORF">BDN72DRAFT_771950</name>
</gene>
<dbReference type="EMBL" id="ML208404">
    <property type="protein sequence ID" value="TFK66466.1"/>
    <property type="molecule type" value="Genomic_DNA"/>
</dbReference>
<organism evidence="1 2">
    <name type="scientific">Pluteus cervinus</name>
    <dbReference type="NCBI Taxonomy" id="181527"/>
    <lineage>
        <taxon>Eukaryota</taxon>
        <taxon>Fungi</taxon>
        <taxon>Dikarya</taxon>
        <taxon>Basidiomycota</taxon>
        <taxon>Agaricomycotina</taxon>
        <taxon>Agaricomycetes</taxon>
        <taxon>Agaricomycetidae</taxon>
        <taxon>Agaricales</taxon>
        <taxon>Pluteineae</taxon>
        <taxon>Pluteaceae</taxon>
        <taxon>Pluteus</taxon>
    </lineage>
</organism>